<evidence type="ECO:0000313" key="3">
    <source>
        <dbReference type="Proteomes" id="UP001177670"/>
    </source>
</evidence>
<dbReference type="AlphaFoldDB" id="A0AA40FX60"/>
<proteinExistence type="predicted"/>
<organism evidence="2 3">
    <name type="scientific">Melipona bicolor</name>
    <dbReference type="NCBI Taxonomy" id="60889"/>
    <lineage>
        <taxon>Eukaryota</taxon>
        <taxon>Metazoa</taxon>
        <taxon>Ecdysozoa</taxon>
        <taxon>Arthropoda</taxon>
        <taxon>Hexapoda</taxon>
        <taxon>Insecta</taxon>
        <taxon>Pterygota</taxon>
        <taxon>Neoptera</taxon>
        <taxon>Endopterygota</taxon>
        <taxon>Hymenoptera</taxon>
        <taxon>Apocrita</taxon>
        <taxon>Aculeata</taxon>
        <taxon>Apoidea</taxon>
        <taxon>Anthophila</taxon>
        <taxon>Apidae</taxon>
        <taxon>Melipona</taxon>
    </lineage>
</organism>
<reference evidence="2" key="1">
    <citation type="submission" date="2021-10" db="EMBL/GenBank/DDBJ databases">
        <title>Melipona bicolor Genome sequencing and assembly.</title>
        <authorList>
            <person name="Araujo N.S."/>
            <person name="Arias M.C."/>
        </authorList>
    </citation>
    <scope>NUCLEOTIDE SEQUENCE</scope>
    <source>
        <strain evidence="2">USP_2M_L1-L4_2017</strain>
        <tissue evidence="2">Whole body</tissue>
    </source>
</reference>
<dbReference type="Proteomes" id="UP001177670">
    <property type="component" value="Unassembled WGS sequence"/>
</dbReference>
<feature type="compositionally biased region" description="Low complexity" evidence="1">
    <location>
        <begin position="55"/>
        <end position="68"/>
    </location>
</feature>
<evidence type="ECO:0000256" key="1">
    <source>
        <dbReference type="SAM" id="MobiDB-lite"/>
    </source>
</evidence>
<accession>A0AA40FX60</accession>
<evidence type="ECO:0000313" key="2">
    <source>
        <dbReference type="EMBL" id="KAK1126510.1"/>
    </source>
</evidence>
<sequence>MERGRRPWLHVFQVARMGVKVPVLSSPPPKDPIHRSSLTPGCYRQRAVRRVEEVSSSLSSSSSSSSSLQRGGAGGVTAWPVARTEPRGRGGGGWRRSASWEQRASSSSRVSLLRLVPRTKMEMLNDGSAGPVRLLAAKTSWDIRLAGGATRPPCPCLFRPLPARGRRLAPPASAALRPVATLDRHLNQIGESEQHA</sequence>
<comment type="caution">
    <text evidence="2">The sequence shown here is derived from an EMBL/GenBank/DDBJ whole genome shotgun (WGS) entry which is preliminary data.</text>
</comment>
<protein>
    <submittedName>
        <fullName evidence="2">Uncharacterized protein</fullName>
    </submittedName>
</protein>
<feature type="region of interest" description="Disordered" evidence="1">
    <location>
        <begin position="22"/>
        <end position="42"/>
    </location>
</feature>
<gene>
    <name evidence="2" type="ORF">K0M31_005145</name>
</gene>
<feature type="region of interest" description="Disordered" evidence="1">
    <location>
        <begin position="54"/>
        <end position="101"/>
    </location>
</feature>
<keyword evidence="3" id="KW-1185">Reference proteome</keyword>
<name>A0AA40FX60_9HYME</name>
<dbReference type="EMBL" id="JAHYIQ010000014">
    <property type="protein sequence ID" value="KAK1126510.1"/>
    <property type="molecule type" value="Genomic_DNA"/>
</dbReference>